<dbReference type="Pfam" id="PF09224">
    <property type="entry name" value="DUF1961"/>
    <property type="match status" value="1"/>
</dbReference>
<organism evidence="1 2">
    <name type="scientific">Jiangella asiatica</name>
    <dbReference type="NCBI Taxonomy" id="2530372"/>
    <lineage>
        <taxon>Bacteria</taxon>
        <taxon>Bacillati</taxon>
        <taxon>Actinomycetota</taxon>
        <taxon>Actinomycetes</taxon>
        <taxon>Jiangellales</taxon>
        <taxon>Jiangellaceae</taxon>
        <taxon>Jiangella</taxon>
    </lineage>
</organism>
<protein>
    <submittedName>
        <fullName evidence="1">DUF1961 family protein</fullName>
    </submittedName>
</protein>
<dbReference type="InterPro" id="IPR015305">
    <property type="entry name" value="DUF1961"/>
</dbReference>
<proteinExistence type="predicted"/>
<dbReference type="Proteomes" id="UP000294739">
    <property type="component" value="Unassembled WGS sequence"/>
</dbReference>
<dbReference type="OrthoDB" id="7171052at2"/>
<evidence type="ECO:0000313" key="1">
    <source>
        <dbReference type="EMBL" id="TDE03085.1"/>
    </source>
</evidence>
<dbReference type="SUPFAM" id="SSF49899">
    <property type="entry name" value="Concanavalin A-like lectins/glucanases"/>
    <property type="match status" value="1"/>
</dbReference>
<comment type="caution">
    <text evidence="1">The sequence shown here is derived from an EMBL/GenBank/DDBJ whole genome shotgun (WGS) entry which is preliminary data.</text>
</comment>
<keyword evidence="2" id="KW-1185">Reference proteome</keyword>
<reference evidence="1 2" key="1">
    <citation type="submission" date="2019-03" db="EMBL/GenBank/DDBJ databases">
        <title>Draft genome sequences of novel Actinobacteria.</title>
        <authorList>
            <person name="Sahin N."/>
            <person name="Ay H."/>
            <person name="Saygin H."/>
        </authorList>
    </citation>
    <scope>NUCLEOTIDE SEQUENCE [LARGE SCALE GENOMIC DNA]</scope>
    <source>
        <strain evidence="1 2">5K138</strain>
    </source>
</reference>
<dbReference type="Gene3D" id="2.60.120.200">
    <property type="match status" value="1"/>
</dbReference>
<dbReference type="AlphaFoldDB" id="A0A4R5CYN8"/>
<gene>
    <name evidence="1" type="ORF">E1269_20725</name>
</gene>
<sequence>MDRTMGSYRITDQIYRNPLASDADVEGFRLEGHAEVSFPRGRMRMANVIDPAEGQRANFVFWCPEEFPEDIAVSWNVWPLREPGLCMLFFAATGRNGEDIFDPGLEERTGEYHQYHHGQINAFHVSYFRRKLREERAFHACNLRKSYGFDLVATGADPIPDVDDADPPYRLLLVKCGPYISFSINDLPIFSWHDDGQRHGPRLGGGRIGFRQMAPLLAEYDNLEVHRVQPA</sequence>
<name>A0A4R5CYN8_9ACTN</name>
<dbReference type="InParanoid" id="A0A4R5CYN8"/>
<accession>A0A4R5CYN8</accession>
<dbReference type="EMBL" id="SMKZ01000033">
    <property type="protein sequence ID" value="TDE03085.1"/>
    <property type="molecule type" value="Genomic_DNA"/>
</dbReference>
<dbReference type="InterPro" id="IPR013320">
    <property type="entry name" value="ConA-like_dom_sf"/>
</dbReference>
<dbReference type="RefSeq" id="WP_131898063.1">
    <property type="nucleotide sequence ID" value="NZ_SMKZ01000033.1"/>
</dbReference>
<evidence type="ECO:0000313" key="2">
    <source>
        <dbReference type="Proteomes" id="UP000294739"/>
    </source>
</evidence>